<feature type="domain" description="SCP" evidence="3">
    <location>
        <begin position="141"/>
        <end position="273"/>
    </location>
</feature>
<dbReference type="EMBL" id="GL883101">
    <property type="protein sequence ID" value="EGG08311.1"/>
    <property type="molecule type" value="Genomic_DNA"/>
</dbReference>
<dbReference type="RefSeq" id="XP_007408509.1">
    <property type="nucleotide sequence ID" value="XM_007408447.1"/>
</dbReference>
<dbReference type="InterPro" id="IPR035940">
    <property type="entry name" value="CAP_sf"/>
</dbReference>
<feature type="signal peptide" evidence="2">
    <location>
        <begin position="1"/>
        <end position="22"/>
    </location>
</feature>
<accession>F4RH16</accession>
<sequence>MFIKHIAAFIAYGLLAVSSTDTRSKSTHVSRRVHHRRLGQAASFTGVISHRSPIQKRATSHPAPGRTETHTTSSSNSWSWWSWTWSPSSTTIQSAPQRTETHQGIINNPKHNPSRTTPITHYTPISSPTHHNNTPLPPHGTDEYRWVVSHNKVRAKYGVQPLAWDHGLARSAKQCTQTCVWKHTSNDVFGENIAAGQPTIESVVDAWVNGPTEKGAYVPSNPVDSHFTQVVWKDSTKVGCALTSCSVVSGSGLPQSPVLFWACEYDPPGNVEGEYTQNVRAFQGGAPEV</sequence>
<dbReference type="InterPro" id="IPR001283">
    <property type="entry name" value="CRISP-related"/>
</dbReference>
<dbReference type="HOGENOM" id="CLU_035730_3_3_1"/>
<dbReference type="PRINTS" id="PR00837">
    <property type="entry name" value="V5TPXLIKE"/>
</dbReference>
<keyword evidence="5" id="KW-1185">Reference proteome</keyword>
<evidence type="ECO:0000313" key="5">
    <source>
        <dbReference type="Proteomes" id="UP000001072"/>
    </source>
</evidence>
<evidence type="ECO:0000259" key="3">
    <source>
        <dbReference type="SMART" id="SM00198"/>
    </source>
</evidence>
<dbReference type="Pfam" id="PF00188">
    <property type="entry name" value="CAP"/>
    <property type="match status" value="1"/>
</dbReference>
<dbReference type="GeneID" id="18928986"/>
<dbReference type="VEuPathDB" id="FungiDB:MELLADRAFT_55678"/>
<dbReference type="SMART" id="SM00198">
    <property type="entry name" value="SCP"/>
    <property type="match status" value="1"/>
</dbReference>
<dbReference type="Gene3D" id="3.40.33.10">
    <property type="entry name" value="CAP"/>
    <property type="match status" value="1"/>
</dbReference>
<dbReference type="AlphaFoldDB" id="F4RH16"/>
<feature type="chain" id="PRO_5003315130" evidence="2">
    <location>
        <begin position="23"/>
        <end position="289"/>
    </location>
</feature>
<dbReference type="SUPFAM" id="SSF55797">
    <property type="entry name" value="PR-1-like"/>
    <property type="match status" value="1"/>
</dbReference>
<evidence type="ECO:0000256" key="1">
    <source>
        <dbReference type="SAM" id="MobiDB-lite"/>
    </source>
</evidence>
<organism evidence="5">
    <name type="scientific">Melampsora larici-populina (strain 98AG31 / pathotype 3-4-7)</name>
    <name type="common">Poplar leaf rust fungus</name>
    <dbReference type="NCBI Taxonomy" id="747676"/>
    <lineage>
        <taxon>Eukaryota</taxon>
        <taxon>Fungi</taxon>
        <taxon>Dikarya</taxon>
        <taxon>Basidiomycota</taxon>
        <taxon>Pucciniomycotina</taxon>
        <taxon>Pucciniomycetes</taxon>
        <taxon>Pucciniales</taxon>
        <taxon>Melampsoraceae</taxon>
        <taxon>Melampsora</taxon>
    </lineage>
</organism>
<dbReference type="KEGG" id="mlr:MELLADRAFT_55678"/>
<keyword evidence="2" id="KW-0732">Signal</keyword>
<evidence type="ECO:0000256" key="2">
    <source>
        <dbReference type="SAM" id="SignalP"/>
    </source>
</evidence>
<reference evidence="5" key="1">
    <citation type="journal article" date="2011" name="Proc. Natl. Acad. Sci. U.S.A.">
        <title>Obligate biotrophy features unraveled by the genomic analysis of rust fungi.</title>
        <authorList>
            <person name="Duplessis S."/>
            <person name="Cuomo C.A."/>
            <person name="Lin Y.-C."/>
            <person name="Aerts A."/>
            <person name="Tisserant E."/>
            <person name="Veneault-Fourrey C."/>
            <person name="Joly D.L."/>
            <person name="Hacquard S."/>
            <person name="Amselem J."/>
            <person name="Cantarel B.L."/>
            <person name="Chiu R."/>
            <person name="Coutinho P.M."/>
            <person name="Feau N."/>
            <person name="Field M."/>
            <person name="Frey P."/>
            <person name="Gelhaye E."/>
            <person name="Goldberg J."/>
            <person name="Grabherr M.G."/>
            <person name="Kodira C.D."/>
            <person name="Kohler A."/>
            <person name="Kuees U."/>
            <person name="Lindquist E.A."/>
            <person name="Lucas S.M."/>
            <person name="Mago R."/>
            <person name="Mauceli E."/>
            <person name="Morin E."/>
            <person name="Murat C."/>
            <person name="Pangilinan J.L."/>
            <person name="Park R."/>
            <person name="Pearson M."/>
            <person name="Quesneville H."/>
            <person name="Rouhier N."/>
            <person name="Sakthikumar S."/>
            <person name="Salamov A.A."/>
            <person name="Schmutz J."/>
            <person name="Selles B."/>
            <person name="Shapiro H."/>
            <person name="Tanguay P."/>
            <person name="Tuskan G.A."/>
            <person name="Henrissat B."/>
            <person name="Van de Peer Y."/>
            <person name="Rouze P."/>
            <person name="Ellis J.G."/>
            <person name="Dodds P.N."/>
            <person name="Schein J.E."/>
            <person name="Zhong S."/>
            <person name="Hamelin R.C."/>
            <person name="Grigoriev I.V."/>
            <person name="Szabo L.J."/>
            <person name="Martin F."/>
        </authorList>
    </citation>
    <scope>NUCLEOTIDE SEQUENCE [LARGE SCALE GENOMIC DNA]</scope>
    <source>
        <strain evidence="5">98AG31 / pathotype 3-4-7</strain>
    </source>
</reference>
<dbReference type="InParanoid" id="F4RH16"/>
<dbReference type="PANTHER" id="PTHR10334">
    <property type="entry name" value="CYSTEINE-RICH SECRETORY PROTEIN-RELATED"/>
    <property type="match status" value="1"/>
</dbReference>
<proteinExistence type="predicted"/>
<feature type="region of interest" description="Disordered" evidence="1">
    <location>
        <begin position="51"/>
        <end position="77"/>
    </location>
</feature>
<gene>
    <name evidence="4" type="ORF">MELLADRAFT_55678</name>
</gene>
<name>F4RH16_MELLP</name>
<dbReference type="eggNOG" id="KOG3017">
    <property type="taxonomic scope" value="Eukaryota"/>
</dbReference>
<dbReference type="InterPro" id="IPR014044">
    <property type="entry name" value="CAP_dom"/>
</dbReference>
<protein>
    <submittedName>
        <fullName evidence="4">Secreted protein</fullName>
    </submittedName>
</protein>
<evidence type="ECO:0000313" key="4">
    <source>
        <dbReference type="EMBL" id="EGG08311.1"/>
    </source>
</evidence>
<dbReference type="OrthoDB" id="2505037at2759"/>
<dbReference type="Proteomes" id="UP000001072">
    <property type="component" value="Unassembled WGS sequence"/>
</dbReference>